<dbReference type="EMBL" id="KB705994">
    <property type="protein sequence ID" value="EMR69942.1"/>
    <property type="molecule type" value="Genomic_DNA"/>
</dbReference>
<feature type="region of interest" description="Disordered" evidence="1">
    <location>
        <begin position="102"/>
        <end position="125"/>
    </location>
</feature>
<dbReference type="KEGG" id="ela:UCREL1_3027"/>
<protein>
    <submittedName>
        <fullName evidence="2">Uncharacterized protein</fullName>
    </submittedName>
</protein>
<dbReference type="eggNOG" id="ENOG502RIWH">
    <property type="taxonomic scope" value="Eukaryota"/>
</dbReference>
<accession>M7T028</accession>
<dbReference type="STRING" id="1287681.M7T028"/>
<proteinExistence type="predicted"/>
<keyword evidence="3" id="KW-1185">Reference proteome</keyword>
<evidence type="ECO:0000313" key="3">
    <source>
        <dbReference type="Proteomes" id="UP000012174"/>
    </source>
</evidence>
<sequence>MWCVVGAITTTISIIGFALKLKTFIIDLAVEIQIDAMILGQDMVRFAMESLGPWLNPALAAAPGHNVKTVTKRVDSVVKRAEDSMSAHLGVEVRHIGLWDGSMPNRDTNSNVKKRRTSTARAEGAEDGLKPDATLLPVFGMTHGGQDFHFACVGDDPATSNPIIRVGTGPGPSTEANRRRVRARALDNPVFNKQYFDQGGLDAIGRSDGADMNDRAIQPVTDADKQAAFDRLYEQHGCYLGDGLWKTDDEHPEELDAPGLWWQIYDDDSDGTLAAGAVAPFGPDGTPSIIEWTTIEACADYDWKRV</sequence>
<name>M7T028_EUTLA</name>
<evidence type="ECO:0000313" key="2">
    <source>
        <dbReference type="EMBL" id="EMR69942.1"/>
    </source>
</evidence>
<dbReference type="AlphaFoldDB" id="M7T028"/>
<reference evidence="3" key="1">
    <citation type="journal article" date="2013" name="Genome Announc.">
        <title>Draft genome sequence of the grapevine dieback fungus Eutypa lata UCR-EL1.</title>
        <authorList>
            <person name="Blanco-Ulate B."/>
            <person name="Rolshausen P.E."/>
            <person name="Cantu D."/>
        </authorList>
    </citation>
    <scope>NUCLEOTIDE SEQUENCE [LARGE SCALE GENOMIC DNA]</scope>
    <source>
        <strain evidence="3">UCR-EL1</strain>
    </source>
</reference>
<evidence type="ECO:0000256" key="1">
    <source>
        <dbReference type="SAM" id="MobiDB-lite"/>
    </source>
</evidence>
<dbReference type="HOGENOM" id="CLU_909215_0_0_1"/>
<organism evidence="2 3">
    <name type="scientific">Eutypa lata (strain UCR-EL1)</name>
    <name type="common">Grapevine dieback disease fungus</name>
    <name type="synonym">Eutypa armeniacae</name>
    <dbReference type="NCBI Taxonomy" id="1287681"/>
    <lineage>
        <taxon>Eukaryota</taxon>
        <taxon>Fungi</taxon>
        <taxon>Dikarya</taxon>
        <taxon>Ascomycota</taxon>
        <taxon>Pezizomycotina</taxon>
        <taxon>Sordariomycetes</taxon>
        <taxon>Xylariomycetidae</taxon>
        <taxon>Xylariales</taxon>
        <taxon>Diatrypaceae</taxon>
        <taxon>Eutypa</taxon>
    </lineage>
</organism>
<gene>
    <name evidence="2" type="ORF">UCREL1_3027</name>
</gene>
<dbReference type="OrthoDB" id="4764652at2759"/>
<dbReference type="Proteomes" id="UP000012174">
    <property type="component" value="Unassembled WGS sequence"/>
</dbReference>